<dbReference type="InterPro" id="IPR006311">
    <property type="entry name" value="TAT_signal"/>
</dbReference>
<evidence type="ECO:0000256" key="2">
    <source>
        <dbReference type="SAM" id="SignalP"/>
    </source>
</evidence>
<keyword evidence="5" id="KW-1185">Reference proteome</keyword>
<organism evidence="4 5">
    <name type="scientific">Streptomyces tibetensis</name>
    <dbReference type="NCBI Taxonomy" id="2382123"/>
    <lineage>
        <taxon>Bacteria</taxon>
        <taxon>Bacillati</taxon>
        <taxon>Actinomycetota</taxon>
        <taxon>Actinomycetes</taxon>
        <taxon>Kitasatosporales</taxon>
        <taxon>Streptomycetaceae</taxon>
        <taxon>Streptomyces</taxon>
    </lineage>
</organism>
<dbReference type="Gene3D" id="1.10.530.10">
    <property type="match status" value="1"/>
</dbReference>
<dbReference type="PROSITE" id="PS51318">
    <property type="entry name" value="TAT"/>
    <property type="match status" value="1"/>
</dbReference>
<feature type="region of interest" description="Disordered" evidence="1">
    <location>
        <begin position="406"/>
        <end position="461"/>
    </location>
</feature>
<feature type="domain" description="Golvesin/Xly CBD-like" evidence="3">
    <location>
        <begin position="956"/>
        <end position="1042"/>
    </location>
</feature>
<dbReference type="InterPro" id="IPR023346">
    <property type="entry name" value="Lysozyme-like_dom_sf"/>
</dbReference>
<comment type="caution">
    <text evidence="4">The sequence shown here is derived from an EMBL/GenBank/DDBJ whole genome shotgun (WGS) entry which is preliminary data.</text>
</comment>
<name>A0ABW6MY81_9ACTN</name>
<feature type="chain" id="PRO_5045498544" description="Golvesin/Xly CBD-like domain-containing protein" evidence="2">
    <location>
        <begin position="34"/>
        <end position="1493"/>
    </location>
</feature>
<dbReference type="Proteomes" id="UP001601422">
    <property type="component" value="Unassembled WGS sequence"/>
</dbReference>
<sequence>MRRTRRTRKRFLTPAIVVVATALAIPLSMPAQASEPKPPKNAAQWQAPDTQDVGKPDEVPSRDRADLLGEGYKQSADTAFTTSGDGTGFHLLVADESNGYAWKTAATLSEPGFDTDTWIGNACLTASGKRAAVAYAPRTFTNKPELMSRGAFTAVVDLTTGAVTKLPFQGSLAYFSPGCGDGEQAVFTQLSYEGDAAQRTRLITVDATTGKAGAPRTYPGQVTSAVPTRNGVVAAHGNRLVTARAKGGLRQIARTESVPFQLTVDATGGITYIDRTKDTTSGRAATGYARHLDANRLRKGDSPAVTLASGPLTQWDLTSSADGTVYISGKATTRAPLPKTVRNPGGIAKGALVSSHGAAALTTAWADGKDSRIRAEEALTARTARIGLRLLDTKRAVTLDAVPGERRIGGKRAERQGAATSPALPQPAKSSARDKRSSGLSTQAAGTAQLAPDDPTEDAAERTCAVPRNDVKKQAFQPTPRQVEWAVDQAVVGKLDFYRSADWKNTGMAGYQPQGLFPPLLLEGDPNGKLDTEDGDNDRWHIPSQILLGVTAQESNMWQAARAVVPGVTGNSLIGNFYGVDYSASGEQQDPWAIDWSDADCGYGITQATDGMRLAGKTKPGETAMSTLKQEAVALDYTANIAYGAQILSDKWNQTRKAGMKVNDGHPKWIENWFFALWAYNSGFYDQPDSAGHSGVGWTNNPANPLWKANRLPFLENSAGNDSYGDAAHPQDWPYEEKVIGWAARPIAALFGPGDIQAGYRAAWWNSGTDRTAAKPPIDLFCDSSNLCDKSKIGDNDSNDQGQGACTLDSGTSETNPHWLHCWWNKSASWKSCTTGAQCGNQVHRFGTTYPEQADANSYPPRCSTGLPSSALIVDDVNKGVVPAGSASRSCGASASDGTFTLNYSMWNGTYPGKIDTHQIGAGYGNHFYFAHTRQPESTMGTANRMRAIGVWKLGQKIPGGGQARVYAHIPDHGAQTAQATYEIKTAFGTRTKTISQDANQSNKWVDLGFFRFNDTVPEVSLSNFTSDGTGDKDIAWDAVAFVPGDYETMPDVVFGPADPNAPDIDNLAAQPARPADPPTSGLAASRLAKSAQRLDGSDSGPPSCTTGGETELCATYLPLSEVNSSTAGPATMRQSRTLAAATAGPVDWCKDAAGTSYQYTRIDGCLKGAIVLEATRDGAPIGTATMKVVQEIKLNPKSQQFTTWTELSLIGMTGITSTSLATMTEDCWPTTACTESTGSWVGSLTWTTGDVHTATRTNTYSWNKVVGGEAKLDLDWTTTWTTPNAAIPANQKWAADSFDVRCDNKVGGNTGCVFYKSTPTLPLNKHKYPAAAAYYWVLMEMLDSHPGSEEYGSPLHRLADDADAKENRDKMCELAVAEWKPNPKAIGESCDEYPFAKSRESGGQKLASGKYCAQMYAMENTDGTFTLKLDENYDYPTWHEICGRAAITAAQNTAAGGDLGRFTSDVRLLDNDAYYVQTGLEGCDIDSVCDLG</sequence>
<feature type="compositionally biased region" description="Basic and acidic residues" evidence="1">
    <location>
        <begin position="406"/>
        <end position="415"/>
    </location>
</feature>
<dbReference type="Pfam" id="PF25275">
    <property type="entry name" value="Golvesin_C"/>
    <property type="match status" value="1"/>
</dbReference>
<feature type="region of interest" description="Disordered" evidence="1">
    <location>
        <begin position="1057"/>
        <end position="1108"/>
    </location>
</feature>
<protein>
    <recommendedName>
        <fullName evidence="3">Golvesin/Xly CBD-like domain-containing protein</fullName>
    </recommendedName>
</protein>
<dbReference type="InterPro" id="IPR033803">
    <property type="entry name" value="CBD-like_Golvesin-Xly"/>
</dbReference>
<evidence type="ECO:0000313" key="4">
    <source>
        <dbReference type="EMBL" id="MFF0005971.1"/>
    </source>
</evidence>
<reference evidence="4 5" key="1">
    <citation type="submission" date="2024-10" db="EMBL/GenBank/DDBJ databases">
        <title>The Natural Products Discovery Center: Release of the First 8490 Sequenced Strains for Exploring Actinobacteria Biosynthetic Diversity.</title>
        <authorList>
            <person name="Kalkreuter E."/>
            <person name="Kautsar S.A."/>
            <person name="Yang D."/>
            <person name="Bader C.D."/>
            <person name="Teijaro C.N."/>
            <person name="Fluegel L."/>
            <person name="Davis C.M."/>
            <person name="Simpson J.R."/>
            <person name="Lauterbach L."/>
            <person name="Steele A.D."/>
            <person name="Gui C."/>
            <person name="Meng S."/>
            <person name="Li G."/>
            <person name="Viehrig K."/>
            <person name="Ye F."/>
            <person name="Su P."/>
            <person name="Kiefer A.F."/>
            <person name="Nichols A."/>
            <person name="Cepeda A.J."/>
            <person name="Yan W."/>
            <person name="Fan B."/>
            <person name="Jiang Y."/>
            <person name="Adhikari A."/>
            <person name="Zheng C.-J."/>
            <person name="Schuster L."/>
            <person name="Cowan T.M."/>
            <person name="Smanski M.J."/>
            <person name="Chevrette M.G."/>
            <person name="De Carvalho L.P.S."/>
            <person name="Shen B."/>
        </authorList>
    </citation>
    <scope>NUCLEOTIDE SEQUENCE [LARGE SCALE GENOMIC DNA]</scope>
    <source>
        <strain evidence="4 5">NPDC005497</strain>
    </source>
</reference>
<dbReference type="EMBL" id="JBIAJP010000005">
    <property type="protein sequence ID" value="MFF0005971.1"/>
    <property type="molecule type" value="Genomic_DNA"/>
</dbReference>
<proteinExistence type="predicted"/>
<gene>
    <name evidence="4" type="ORF">ACFYQT_21355</name>
</gene>
<dbReference type="RefSeq" id="WP_389830298.1">
    <property type="nucleotide sequence ID" value="NZ_JBIAJP010000005.1"/>
</dbReference>
<evidence type="ECO:0000256" key="1">
    <source>
        <dbReference type="SAM" id="MobiDB-lite"/>
    </source>
</evidence>
<dbReference type="SUPFAM" id="SSF53955">
    <property type="entry name" value="Lysozyme-like"/>
    <property type="match status" value="1"/>
</dbReference>
<feature type="signal peptide" evidence="2">
    <location>
        <begin position="1"/>
        <end position="33"/>
    </location>
</feature>
<evidence type="ECO:0000313" key="5">
    <source>
        <dbReference type="Proteomes" id="UP001601422"/>
    </source>
</evidence>
<evidence type="ECO:0000259" key="3">
    <source>
        <dbReference type="Pfam" id="PF25275"/>
    </source>
</evidence>
<keyword evidence="2" id="KW-0732">Signal</keyword>
<accession>A0ABW6MY81</accession>
<feature type="region of interest" description="Disordered" evidence="1">
    <location>
        <begin position="30"/>
        <end position="59"/>
    </location>
</feature>